<accession>A0A7K0E1L7</accession>
<keyword evidence="7" id="KW-1185">Reference proteome</keyword>
<evidence type="ECO:0000313" key="6">
    <source>
        <dbReference type="EMBL" id="MQY31688.1"/>
    </source>
</evidence>
<evidence type="ECO:0000313" key="7">
    <source>
        <dbReference type="Proteomes" id="UP000431401"/>
    </source>
</evidence>
<dbReference type="EMBL" id="WEGI01000022">
    <property type="protein sequence ID" value="MQY31688.1"/>
    <property type="molecule type" value="Genomic_DNA"/>
</dbReference>
<protein>
    <recommendedName>
        <fullName evidence="8">ESX secretion-associated protein EspG</fullName>
    </recommendedName>
</protein>
<dbReference type="InterPro" id="IPR025734">
    <property type="entry name" value="EspG"/>
</dbReference>
<proteinExistence type="inferred from homology"/>
<name>A0A7K0E1L7_9NOCA</name>
<evidence type="ECO:0000256" key="2">
    <source>
        <dbReference type="ARBA" id="ARBA00006411"/>
    </source>
</evidence>
<sequence>MTTEWDWDPDDFAVLWNSDAHDRFPRPLDYTSRFRTTNQVAAHRAAVRAGYSRDETDLIRLAFHTLDTADLRIEILGDSATLGNGEVRRYRILGARTTDHAVLLTQTATATAHGRIRCRIFTPAELAPRLAHILPRHPAGTEPPETFHRADLSATAAPDDHRPDPRRRLRRRIRRAAGGGVAALVTGPLYAEPIPLFTGQWLDIPEDGRYLQLMTRDHLTLRPAAVGDLTDLFTTWIDHTLQRRRPDEAW</sequence>
<evidence type="ECO:0008006" key="8">
    <source>
        <dbReference type="Google" id="ProtNLM"/>
    </source>
</evidence>
<gene>
    <name evidence="6" type="ORF">NRB56_72980</name>
</gene>
<evidence type="ECO:0000256" key="1">
    <source>
        <dbReference type="ARBA" id="ARBA00004496"/>
    </source>
</evidence>
<reference evidence="6 7" key="1">
    <citation type="submission" date="2019-10" db="EMBL/GenBank/DDBJ databases">
        <title>Nocardia macrotermitis sp. nov. and Nocardia aurantia sp. nov., isolated from the gut of fungus growing-termite Macrotermes natalensis.</title>
        <authorList>
            <person name="Benndorf R."/>
            <person name="Schwitalla J."/>
            <person name="Martin K."/>
            <person name="De Beer W."/>
            <person name="Kaster A.-K."/>
            <person name="Vollmers J."/>
            <person name="Poulsen M."/>
            <person name="Beemelmanns C."/>
        </authorList>
    </citation>
    <scope>NUCLEOTIDE SEQUENCE [LARGE SCALE GENOMIC DNA]</scope>
    <source>
        <strain evidence="6 7">RB56</strain>
    </source>
</reference>
<dbReference type="Pfam" id="PF14011">
    <property type="entry name" value="ESX-1_EspG"/>
    <property type="match status" value="1"/>
</dbReference>
<dbReference type="OrthoDB" id="4522759at2"/>
<keyword evidence="4" id="KW-0143">Chaperone</keyword>
<dbReference type="AlphaFoldDB" id="A0A7K0E1L7"/>
<feature type="region of interest" description="Disordered" evidence="5">
    <location>
        <begin position="138"/>
        <end position="166"/>
    </location>
</feature>
<dbReference type="RefSeq" id="WP_153348905.1">
    <property type="nucleotide sequence ID" value="NZ_WEGI01000022.1"/>
</dbReference>
<comment type="similarity">
    <text evidence="2">Belongs to the EspG family.</text>
</comment>
<comment type="caution">
    <text evidence="6">The sequence shown here is derived from an EMBL/GenBank/DDBJ whole genome shotgun (WGS) entry which is preliminary data.</text>
</comment>
<keyword evidence="3" id="KW-0963">Cytoplasm</keyword>
<dbReference type="Proteomes" id="UP000431401">
    <property type="component" value="Unassembled WGS sequence"/>
</dbReference>
<evidence type="ECO:0000256" key="4">
    <source>
        <dbReference type="ARBA" id="ARBA00023186"/>
    </source>
</evidence>
<comment type="subcellular location">
    <subcellularLocation>
        <location evidence="1">Cytoplasm</location>
    </subcellularLocation>
</comment>
<organism evidence="6 7">
    <name type="scientific">Nocardia aurantia</name>
    <dbReference type="NCBI Taxonomy" id="2585199"/>
    <lineage>
        <taxon>Bacteria</taxon>
        <taxon>Bacillati</taxon>
        <taxon>Actinomycetota</taxon>
        <taxon>Actinomycetes</taxon>
        <taxon>Mycobacteriales</taxon>
        <taxon>Nocardiaceae</taxon>
        <taxon>Nocardia</taxon>
    </lineage>
</organism>
<evidence type="ECO:0000256" key="3">
    <source>
        <dbReference type="ARBA" id="ARBA00022490"/>
    </source>
</evidence>
<evidence type="ECO:0000256" key="5">
    <source>
        <dbReference type="SAM" id="MobiDB-lite"/>
    </source>
</evidence>